<dbReference type="GO" id="GO:0016020">
    <property type="term" value="C:membrane"/>
    <property type="evidence" value="ECO:0007669"/>
    <property type="project" value="TreeGrafter"/>
</dbReference>
<evidence type="ECO:0000313" key="1">
    <source>
        <dbReference type="EMBL" id="KAK1796115.1"/>
    </source>
</evidence>
<evidence type="ECO:0000313" key="2">
    <source>
        <dbReference type="Proteomes" id="UP001239994"/>
    </source>
</evidence>
<keyword evidence="2" id="KW-1185">Reference proteome</keyword>
<dbReference type="PANTHER" id="PTHR14435:SF2">
    <property type="entry name" value="ZINC FINGER PROTEIN 106"/>
    <property type="match status" value="1"/>
</dbReference>
<dbReference type="InterPro" id="IPR042622">
    <property type="entry name" value="Znf106"/>
</dbReference>
<name>A0AAD8ZEA0_9TELE</name>
<dbReference type="EMBL" id="JAROKS010000015">
    <property type="protein sequence ID" value="KAK1796115.1"/>
    <property type="molecule type" value="Genomic_DNA"/>
</dbReference>
<protein>
    <submittedName>
        <fullName evidence="1">Uncharacterized protein</fullName>
    </submittedName>
</protein>
<dbReference type="Proteomes" id="UP001239994">
    <property type="component" value="Unassembled WGS sequence"/>
</dbReference>
<gene>
    <name evidence="1" type="ORF">P4O66_009190</name>
</gene>
<sequence>MPHLLSAFQKRAYESSNLNVSIFPVPFEQKLNKHMHSRSHHEAIERLKGGQQSHTCLACKVSALGLEQYVTHISTTEHLTNLDFLEDNCRKNGIAVDYNDAELNAICALRDQKRLVLKYVFNASCSKQIMTVIGYWRLFLAVIAAGLTQIDRSTASLQISGPHVNNRS</sequence>
<comment type="caution">
    <text evidence="1">The sequence shown here is derived from an EMBL/GenBank/DDBJ whole genome shotgun (WGS) entry which is preliminary data.</text>
</comment>
<organism evidence="1 2">
    <name type="scientific">Electrophorus voltai</name>
    <dbReference type="NCBI Taxonomy" id="2609070"/>
    <lineage>
        <taxon>Eukaryota</taxon>
        <taxon>Metazoa</taxon>
        <taxon>Chordata</taxon>
        <taxon>Craniata</taxon>
        <taxon>Vertebrata</taxon>
        <taxon>Euteleostomi</taxon>
        <taxon>Actinopterygii</taxon>
        <taxon>Neopterygii</taxon>
        <taxon>Teleostei</taxon>
        <taxon>Ostariophysi</taxon>
        <taxon>Gymnotiformes</taxon>
        <taxon>Gymnotoidei</taxon>
        <taxon>Gymnotidae</taxon>
        <taxon>Electrophorus</taxon>
    </lineage>
</organism>
<dbReference type="AlphaFoldDB" id="A0AAD8ZEA0"/>
<dbReference type="GO" id="GO:0017124">
    <property type="term" value="F:SH3 domain binding"/>
    <property type="evidence" value="ECO:0007669"/>
    <property type="project" value="TreeGrafter"/>
</dbReference>
<dbReference type="GO" id="GO:0003723">
    <property type="term" value="F:RNA binding"/>
    <property type="evidence" value="ECO:0007669"/>
    <property type="project" value="InterPro"/>
</dbReference>
<accession>A0AAD8ZEA0</accession>
<dbReference type="PANTHER" id="PTHR14435">
    <property type="entry name" value="ZINC FINGER PROTEIN 106"/>
    <property type="match status" value="1"/>
</dbReference>
<reference evidence="1" key="1">
    <citation type="submission" date="2023-03" db="EMBL/GenBank/DDBJ databases">
        <title>Electrophorus voltai genome.</title>
        <authorList>
            <person name="Bian C."/>
        </authorList>
    </citation>
    <scope>NUCLEOTIDE SEQUENCE</scope>
    <source>
        <strain evidence="1">CB-2022</strain>
        <tissue evidence="1">Muscle</tissue>
    </source>
</reference>
<proteinExistence type="predicted"/>
<dbReference type="GO" id="GO:0005829">
    <property type="term" value="C:cytosol"/>
    <property type="evidence" value="ECO:0007669"/>
    <property type="project" value="TreeGrafter"/>
</dbReference>